<dbReference type="Pfam" id="PF12869">
    <property type="entry name" value="tRNA_anti-like"/>
    <property type="match status" value="1"/>
</dbReference>
<organism evidence="2 3">
    <name type="scientific">Niabella pedocola</name>
    <dbReference type="NCBI Taxonomy" id="1752077"/>
    <lineage>
        <taxon>Bacteria</taxon>
        <taxon>Pseudomonadati</taxon>
        <taxon>Bacteroidota</taxon>
        <taxon>Chitinophagia</taxon>
        <taxon>Chitinophagales</taxon>
        <taxon>Chitinophagaceae</taxon>
        <taxon>Niabella</taxon>
    </lineage>
</organism>
<keyword evidence="3" id="KW-1185">Reference proteome</keyword>
<evidence type="ECO:0000313" key="3">
    <source>
        <dbReference type="Proteomes" id="UP001199816"/>
    </source>
</evidence>
<gene>
    <name evidence="2" type="ORF">LQ567_18240</name>
</gene>
<keyword evidence="2" id="KW-0449">Lipoprotein</keyword>
<name>A0ABS8PUI7_9BACT</name>
<feature type="transmembrane region" description="Helical" evidence="1">
    <location>
        <begin position="7"/>
        <end position="26"/>
    </location>
</feature>
<evidence type="ECO:0000313" key="2">
    <source>
        <dbReference type="EMBL" id="MCD2424728.1"/>
    </source>
</evidence>
<sequence>MTTWKKIAIAVVLLVVTAVLYGLYLYNKKPQNIKQADSQFEITASGLTTAFNTDESAATKQYVDKVVSVSGNIKDVKIEQGGTATVFLDSGDPMTSVTCSFYDTEAAAVKKLKSGQQVTIKGVCTGKLMDVVLNKCSIVQ</sequence>
<dbReference type="RefSeq" id="WP_231006938.1">
    <property type="nucleotide sequence ID" value="NZ_JAJNEC010000005.1"/>
</dbReference>
<keyword evidence="1" id="KW-0812">Transmembrane</keyword>
<comment type="caution">
    <text evidence="2">The sequence shown here is derived from an EMBL/GenBank/DDBJ whole genome shotgun (WGS) entry which is preliminary data.</text>
</comment>
<dbReference type="InterPro" id="IPR024422">
    <property type="entry name" value="Protein_unknown_function_OB"/>
</dbReference>
<protein>
    <submittedName>
        <fullName evidence="2">OB-fold putative lipoprotein</fullName>
    </submittedName>
</protein>
<dbReference type="EMBL" id="JAJNEC010000005">
    <property type="protein sequence ID" value="MCD2424728.1"/>
    <property type="molecule type" value="Genomic_DNA"/>
</dbReference>
<keyword evidence="1" id="KW-1133">Transmembrane helix</keyword>
<keyword evidence="1" id="KW-0472">Membrane</keyword>
<reference evidence="2 3" key="1">
    <citation type="submission" date="2021-11" db="EMBL/GenBank/DDBJ databases">
        <title>Genomic of Niabella pedocola.</title>
        <authorList>
            <person name="Wu T."/>
        </authorList>
    </citation>
    <scope>NUCLEOTIDE SEQUENCE [LARGE SCALE GENOMIC DNA]</scope>
    <source>
        <strain evidence="2 3">JCM 31011</strain>
    </source>
</reference>
<evidence type="ECO:0000256" key="1">
    <source>
        <dbReference type="SAM" id="Phobius"/>
    </source>
</evidence>
<accession>A0ABS8PUI7</accession>
<proteinExistence type="predicted"/>
<dbReference type="Proteomes" id="UP001199816">
    <property type="component" value="Unassembled WGS sequence"/>
</dbReference>